<sequence>MHTSCFLRCMAAALVVVTTTMVDAITPIEVKGTRLFDVVSGKPFQVKGVDYYPRPNAGKDDVNNHDVFTDDNEPMWKSHIQEFVALGVNTIRLYAVDPSKPHDKFMCALSAVGIYVIVDLAAACENCAITNDAYPTCYPPQLKTRGQQIISSFAKYNNVLAFSAGNEINHVVKDVKTNAPCQKKFLRDMRAYIDSCATNMRYIPVGVVLADSDRDINALYYSCRTDPADSLENAECTCVTSSVKSEYIDPWLPGVGYGLNAYLQCDAPATASTIGPGYNKLLSDFKSYKLPIPSIMTEYGCVNKGFPTVNGYAAQRTWIDAAWLLSSQFVDVFAGGLAFEFSTENANSKADAPFPFTSFGTQNYGLGYFDPATCDGTTTSPCTYKRMPNFDLLATQYNASKATSLPTKSAYTPSITAFPACPSSVPSLKDIVWVADSTADMLCPDLKQTTLCAGDIIYTGKKDSPPTNKTNSTHAVTTPKPTATTSAPSPPIAAAPQTAQSMASSSSLAGIVLLAAAVMAAN</sequence>
<dbReference type="OrthoDB" id="63839at2759"/>
<feature type="compositionally biased region" description="Polar residues" evidence="5">
    <location>
        <begin position="465"/>
        <end position="476"/>
    </location>
</feature>
<keyword evidence="9" id="KW-1185">Reference proteome</keyword>
<name>A0A485K2D3_9STRA</name>
<dbReference type="Pfam" id="PF03198">
    <property type="entry name" value="Glyco_hydro_72"/>
    <property type="match status" value="1"/>
</dbReference>
<dbReference type="EMBL" id="VJMH01000015">
    <property type="protein sequence ID" value="KAF0720414.1"/>
    <property type="molecule type" value="Genomic_DNA"/>
</dbReference>
<reference evidence="7" key="2">
    <citation type="submission" date="2019-06" db="EMBL/GenBank/DDBJ databases">
        <title>Genomics analysis of Aphanomyces spp. identifies a new class of oomycete effector associated with host adaptation.</title>
        <authorList>
            <person name="Gaulin E."/>
        </authorList>
    </citation>
    <scope>NUCLEOTIDE SEQUENCE</scope>
    <source>
        <strain evidence="7">CBS 578.67</strain>
    </source>
</reference>
<organism evidence="8 9">
    <name type="scientific">Aphanomyces stellatus</name>
    <dbReference type="NCBI Taxonomy" id="120398"/>
    <lineage>
        <taxon>Eukaryota</taxon>
        <taxon>Sar</taxon>
        <taxon>Stramenopiles</taxon>
        <taxon>Oomycota</taxon>
        <taxon>Saprolegniomycetes</taxon>
        <taxon>Saprolegniales</taxon>
        <taxon>Verrucalvaceae</taxon>
        <taxon>Aphanomyces</taxon>
    </lineage>
</organism>
<feature type="compositionally biased region" description="Low complexity" evidence="5">
    <location>
        <begin position="477"/>
        <end position="487"/>
    </location>
</feature>
<dbReference type="EMBL" id="CAADRA010000015">
    <property type="protein sequence ID" value="VFT77570.1"/>
    <property type="molecule type" value="Genomic_DNA"/>
</dbReference>
<protein>
    <submittedName>
        <fullName evidence="8">Aste57867_344 protein</fullName>
    </submittedName>
</protein>
<keyword evidence="4" id="KW-0325">Glycoprotein</keyword>
<dbReference type="AlphaFoldDB" id="A0A485K2D3"/>
<evidence type="ECO:0000256" key="6">
    <source>
        <dbReference type="SAM" id="SignalP"/>
    </source>
</evidence>
<dbReference type="PANTHER" id="PTHR31468">
    <property type="entry name" value="1,3-BETA-GLUCANOSYLTRANSFERASE GAS1"/>
    <property type="match status" value="1"/>
</dbReference>
<dbReference type="Proteomes" id="UP000332933">
    <property type="component" value="Unassembled WGS sequence"/>
</dbReference>
<evidence type="ECO:0000313" key="9">
    <source>
        <dbReference type="Proteomes" id="UP000332933"/>
    </source>
</evidence>
<dbReference type="InterPro" id="IPR004886">
    <property type="entry name" value="Glucanosyltransferase"/>
</dbReference>
<dbReference type="PANTHER" id="PTHR31468:SF2">
    <property type="entry name" value="1,3-BETA-GLUCANOSYLTRANSFERASE GAS1"/>
    <property type="match status" value="1"/>
</dbReference>
<dbReference type="GO" id="GO:0034411">
    <property type="term" value="P:cell wall (1-&gt;3)-beta-D-glucan biosynthetic process"/>
    <property type="evidence" value="ECO:0007669"/>
    <property type="project" value="TreeGrafter"/>
</dbReference>
<dbReference type="GO" id="GO:0042124">
    <property type="term" value="F:1,3-beta-glucanosyltransferase activity"/>
    <property type="evidence" value="ECO:0007669"/>
    <property type="project" value="TreeGrafter"/>
</dbReference>
<feature type="signal peptide" evidence="6">
    <location>
        <begin position="1"/>
        <end position="24"/>
    </location>
</feature>
<dbReference type="SUPFAM" id="SSF51445">
    <property type="entry name" value="(Trans)glycosidases"/>
    <property type="match status" value="1"/>
</dbReference>
<feature type="region of interest" description="Disordered" evidence="5">
    <location>
        <begin position="463"/>
        <end position="498"/>
    </location>
</feature>
<proteinExistence type="inferred from homology"/>
<evidence type="ECO:0000256" key="2">
    <source>
        <dbReference type="ARBA" id="ARBA00022729"/>
    </source>
</evidence>
<keyword evidence="2 6" id="KW-0732">Signal</keyword>
<dbReference type="GO" id="GO:0005886">
    <property type="term" value="C:plasma membrane"/>
    <property type="evidence" value="ECO:0007669"/>
    <property type="project" value="TreeGrafter"/>
</dbReference>
<comment type="similarity">
    <text evidence="1">Belongs to the glycosyl hydrolase 72 family.</text>
</comment>
<dbReference type="InterPro" id="IPR017853">
    <property type="entry name" value="GH"/>
</dbReference>
<evidence type="ECO:0000256" key="5">
    <source>
        <dbReference type="SAM" id="MobiDB-lite"/>
    </source>
</evidence>
<evidence type="ECO:0000256" key="4">
    <source>
        <dbReference type="ARBA" id="ARBA00023180"/>
    </source>
</evidence>
<accession>A0A485K2D3</accession>
<evidence type="ECO:0000313" key="8">
    <source>
        <dbReference type="EMBL" id="VFT77570.1"/>
    </source>
</evidence>
<feature type="chain" id="PRO_5036115845" evidence="6">
    <location>
        <begin position="25"/>
        <end position="522"/>
    </location>
</feature>
<evidence type="ECO:0000256" key="1">
    <source>
        <dbReference type="ARBA" id="ARBA00007528"/>
    </source>
</evidence>
<evidence type="ECO:0000256" key="3">
    <source>
        <dbReference type="ARBA" id="ARBA00023157"/>
    </source>
</evidence>
<keyword evidence="3" id="KW-1015">Disulfide bond</keyword>
<gene>
    <name evidence="8" type="primary">Aste57867_344</name>
    <name evidence="7" type="ORF">As57867_000344</name>
    <name evidence="8" type="ORF">ASTE57867_344</name>
</gene>
<dbReference type="Gene3D" id="3.20.20.80">
    <property type="entry name" value="Glycosidases"/>
    <property type="match status" value="1"/>
</dbReference>
<reference evidence="8 9" key="1">
    <citation type="submission" date="2019-03" db="EMBL/GenBank/DDBJ databases">
        <authorList>
            <person name="Gaulin E."/>
            <person name="Dumas B."/>
        </authorList>
    </citation>
    <scope>NUCLEOTIDE SEQUENCE [LARGE SCALE GENOMIC DNA]</scope>
    <source>
        <strain evidence="8">CBS 568.67</strain>
    </source>
</reference>
<evidence type="ECO:0000313" key="7">
    <source>
        <dbReference type="EMBL" id="KAF0720414.1"/>
    </source>
</evidence>